<dbReference type="SUPFAM" id="SSF53850">
    <property type="entry name" value="Periplasmic binding protein-like II"/>
    <property type="match status" value="1"/>
</dbReference>
<dbReference type="Pfam" id="PF01547">
    <property type="entry name" value="SBP_bac_1"/>
    <property type="match status" value="1"/>
</dbReference>
<evidence type="ECO:0000256" key="2">
    <source>
        <dbReference type="ARBA" id="ARBA00022448"/>
    </source>
</evidence>
<dbReference type="InterPro" id="IPR006059">
    <property type="entry name" value="SBP"/>
</dbReference>
<comment type="similarity">
    <text evidence="1">Belongs to the bacterial solute-binding protein 1 family.</text>
</comment>
<keyword evidence="3" id="KW-0732">Signal</keyword>
<accession>A0A932FVN5</accession>
<dbReference type="CDD" id="cd14750">
    <property type="entry name" value="PBP2_TMBP"/>
    <property type="match status" value="1"/>
</dbReference>
<dbReference type="PANTHER" id="PTHR30061:SF50">
    <property type="entry name" value="MALTOSE_MALTODEXTRIN-BINDING PERIPLASMIC PROTEIN"/>
    <property type="match status" value="1"/>
</dbReference>
<dbReference type="GO" id="GO:0042956">
    <property type="term" value="P:maltodextrin transmembrane transport"/>
    <property type="evidence" value="ECO:0007669"/>
    <property type="project" value="TreeGrafter"/>
</dbReference>
<gene>
    <name evidence="4" type="ORF">HYY20_01555</name>
</gene>
<evidence type="ECO:0000256" key="3">
    <source>
        <dbReference type="ARBA" id="ARBA00022729"/>
    </source>
</evidence>
<dbReference type="AlphaFoldDB" id="A0A932FVN5"/>
<dbReference type="PANTHER" id="PTHR30061">
    <property type="entry name" value="MALTOSE-BINDING PERIPLASMIC PROTEIN"/>
    <property type="match status" value="1"/>
</dbReference>
<protein>
    <submittedName>
        <fullName evidence="4">ABC transporter substrate-binding protein</fullName>
    </submittedName>
</protein>
<evidence type="ECO:0000256" key="1">
    <source>
        <dbReference type="ARBA" id="ARBA00008520"/>
    </source>
</evidence>
<reference evidence="4" key="1">
    <citation type="submission" date="2020-07" db="EMBL/GenBank/DDBJ databases">
        <title>Huge and variable diversity of episymbiotic CPR bacteria and DPANN archaea in groundwater ecosystems.</title>
        <authorList>
            <person name="He C.Y."/>
            <person name="Keren R."/>
            <person name="Whittaker M."/>
            <person name="Farag I.F."/>
            <person name="Doudna J."/>
            <person name="Cate J.H.D."/>
            <person name="Banfield J.F."/>
        </authorList>
    </citation>
    <scope>NUCLEOTIDE SEQUENCE</scope>
    <source>
        <strain evidence="4">NC_groundwater_672_Ag_B-0.1um_62_36</strain>
    </source>
</reference>
<sequence length="429" mass="49199">MATRLVYPFLFLCFLWSLPPGCTPEDRAIRAEGRVRIVFKHGKIAGDPEWFRKLLDRFEEKNPGIRVIEETLPASTDEQHQFYGINLEGRSRDFDLLSMDVIWVPEFSRAGWIRDLTDLCPEEEQSKFFPATVEANTYRGRLYGVPWYIDAGVLYYRKDLLDRYGFSPPKTWAELVKIAQTILRRERDPQLRGFIWQGKQYEGLVCNVLEYVWGNGGAVLDRENRVVIDHPPAEEALAFMRDLIDRYQITPDFVTTATEEPTRHIFGNGQAVFLRNWPYAWNLFQREGSKVKGQVGIAPLPGFQAGQGAATLGGWQLGINRFSEHPEEAGRLIQFLTSEEAQRSLALQVGYKPTRMALYQDQALREAQPFVEALYPIFLQARPRPVTPYYVMISQILQAEFSAILAGVKEPGAALQSAKRKIEYILQLE</sequence>
<proteinExistence type="inferred from homology"/>
<dbReference type="GO" id="GO:1901982">
    <property type="term" value="F:maltose binding"/>
    <property type="evidence" value="ECO:0007669"/>
    <property type="project" value="TreeGrafter"/>
</dbReference>
<keyword evidence="2" id="KW-0813">Transport</keyword>
<dbReference type="GO" id="GO:0015768">
    <property type="term" value="P:maltose transport"/>
    <property type="evidence" value="ECO:0007669"/>
    <property type="project" value="TreeGrafter"/>
</dbReference>
<evidence type="ECO:0000313" key="4">
    <source>
        <dbReference type="EMBL" id="MBI2875548.1"/>
    </source>
</evidence>
<comment type="caution">
    <text evidence="4">The sequence shown here is derived from an EMBL/GenBank/DDBJ whole genome shotgun (WGS) entry which is preliminary data.</text>
</comment>
<dbReference type="GO" id="GO:0055052">
    <property type="term" value="C:ATP-binding cassette (ABC) transporter complex, substrate-binding subunit-containing"/>
    <property type="evidence" value="ECO:0007669"/>
    <property type="project" value="TreeGrafter"/>
</dbReference>
<evidence type="ECO:0000313" key="5">
    <source>
        <dbReference type="Proteomes" id="UP000769766"/>
    </source>
</evidence>
<dbReference type="Proteomes" id="UP000769766">
    <property type="component" value="Unassembled WGS sequence"/>
</dbReference>
<organism evidence="4 5">
    <name type="scientific">Tectimicrobiota bacterium</name>
    <dbReference type="NCBI Taxonomy" id="2528274"/>
    <lineage>
        <taxon>Bacteria</taxon>
        <taxon>Pseudomonadati</taxon>
        <taxon>Nitrospinota/Tectimicrobiota group</taxon>
        <taxon>Candidatus Tectimicrobiota</taxon>
    </lineage>
</organism>
<name>A0A932FVN5_UNCTE</name>
<dbReference type="EMBL" id="JACPRF010000045">
    <property type="protein sequence ID" value="MBI2875548.1"/>
    <property type="molecule type" value="Genomic_DNA"/>
</dbReference>
<dbReference type="Gene3D" id="3.40.190.10">
    <property type="entry name" value="Periplasmic binding protein-like II"/>
    <property type="match status" value="2"/>
</dbReference>